<organism evidence="15 16">
    <name type="scientific">Fasciola hepatica</name>
    <name type="common">Liver fluke</name>
    <dbReference type="NCBI Taxonomy" id="6192"/>
    <lineage>
        <taxon>Eukaryota</taxon>
        <taxon>Metazoa</taxon>
        <taxon>Spiralia</taxon>
        <taxon>Lophotrochozoa</taxon>
        <taxon>Platyhelminthes</taxon>
        <taxon>Trematoda</taxon>
        <taxon>Digenea</taxon>
        <taxon>Plagiorchiida</taxon>
        <taxon>Echinostomata</taxon>
        <taxon>Echinostomatoidea</taxon>
        <taxon>Fasciolidae</taxon>
        <taxon>Fasciola</taxon>
    </lineage>
</organism>
<evidence type="ECO:0000259" key="14">
    <source>
        <dbReference type="Pfam" id="PF02773"/>
    </source>
</evidence>
<dbReference type="SUPFAM" id="SSF55973">
    <property type="entry name" value="S-adenosylmethionine synthetase"/>
    <property type="match status" value="2"/>
</dbReference>
<keyword evidence="12" id="KW-0630">Potassium</keyword>
<evidence type="ECO:0000256" key="8">
    <source>
        <dbReference type="ARBA" id="ARBA00022723"/>
    </source>
</evidence>
<comment type="similarity">
    <text evidence="4">Belongs to the AdoMet synthase family.</text>
</comment>
<evidence type="ECO:0000256" key="12">
    <source>
        <dbReference type="ARBA" id="ARBA00022958"/>
    </source>
</evidence>
<evidence type="ECO:0000313" key="15">
    <source>
        <dbReference type="EMBL" id="THD24326.1"/>
    </source>
</evidence>
<comment type="pathway">
    <text evidence="3">Amino-acid biosynthesis; S-adenosyl-L-methionine biosynthesis; S-adenosyl-L-methionine from L-methionine: step 1/1.</text>
</comment>
<evidence type="ECO:0000313" key="16">
    <source>
        <dbReference type="Proteomes" id="UP000230066"/>
    </source>
</evidence>
<proteinExistence type="inferred from homology"/>
<name>A0A2H1CCK7_FASHE</name>
<evidence type="ECO:0000256" key="3">
    <source>
        <dbReference type="ARBA" id="ARBA00005224"/>
    </source>
</evidence>
<dbReference type="GO" id="GO:0046872">
    <property type="term" value="F:metal ion binding"/>
    <property type="evidence" value="ECO:0007669"/>
    <property type="project" value="UniProtKB-KW"/>
</dbReference>
<reference evidence="15" key="1">
    <citation type="submission" date="2019-03" db="EMBL/GenBank/DDBJ databases">
        <title>Improved annotation for the trematode Fasciola hepatica.</title>
        <authorList>
            <person name="Choi Y.-J."/>
            <person name="Martin J."/>
            <person name="Mitreva M."/>
        </authorList>
    </citation>
    <scope>NUCLEOTIDE SEQUENCE [LARGE SCALE GENOMIC DNA]</scope>
</reference>
<comment type="cofactor">
    <cofactor evidence="2">
        <name>K(+)</name>
        <dbReference type="ChEBI" id="CHEBI:29103"/>
    </cofactor>
</comment>
<dbReference type="GO" id="GO:0006730">
    <property type="term" value="P:one-carbon metabolic process"/>
    <property type="evidence" value="ECO:0007669"/>
    <property type="project" value="UniProtKB-KW"/>
</dbReference>
<evidence type="ECO:0000256" key="7">
    <source>
        <dbReference type="ARBA" id="ARBA00022679"/>
    </source>
</evidence>
<dbReference type="Proteomes" id="UP000230066">
    <property type="component" value="Unassembled WGS sequence"/>
</dbReference>
<dbReference type="EMBL" id="JXXN02001660">
    <property type="protein sequence ID" value="THD24326.1"/>
    <property type="molecule type" value="Genomic_DNA"/>
</dbReference>
<keyword evidence="11" id="KW-0460">Magnesium</keyword>
<dbReference type="InterPro" id="IPR022636">
    <property type="entry name" value="S-AdoMet_synthetase_sfam"/>
</dbReference>
<keyword evidence="7" id="KW-0808">Transferase</keyword>
<evidence type="ECO:0000256" key="4">
    <source>
        <dbReference type="ARBA" id="ARBA00009685"/>
    </source>
</evidence>
<comment type="cofactor">
    <cofactor evidence="1">
        <name>Mg(2+)</name>
        <dbReference type="ChEBI" id="CHEBI:18420"/>
    </cofactor>
</comment>
<dbReference type="FunFam" id="3.30.300.10:FF:000003">
    <property type="entry name" value="S-adenosylmethionine synthase"/>
    <property type="match status" value="1"/>
</dbReference>
<dbReference type="Gene3D" id="3.30.300.10">
    <property type="match status" value="1"/>
</dbReference>
<evidence type="ECO:0000256" key="10">
    <source>
        <dbReference type="ARBA" id="ARBA00022840"/>
    </source>
</evidence>
<dbReference type="InterPro" id="IPR002133">
    <property type="entry name" value="S-AdoMet_synthetase"/>
</dbReference>
<dbReference type="InterPro" id="IPR022629">
    <property type="entry name" value="S-AdoMet_synt_central"/>
</dbReference>
<keyword evidence="16" id="KW-1185">Reference proteome</keyword>
<keyword evidence="10" id="KW-0067">ATP-binding</keyword>
<feature type="domain" description="S-adenosylmethionine synthetase C-terminal" evidence="14">
    <location>
        <begin position="103"/>
        <end position="142"/>
    </location>
</feature>
<evidence type="ECO:0000256" key="2">
    <source>
        <dbReference type="ARBA" id="ARBA00001958"/>
    </source>
</evidence>
<keyword evidence="9" id="KW-0547">Nucleotide-binding</keyword>
<evidence type="ECO:0000256" key="1">
    <source>
        <dbReference type="ARBA" id="ARBA00001946"/>
    </source>
</evidence>
<protein>
    <recommendedName>
        <fullName evidence="5">methionine adenosyltransferase</fullName>
        <ecNumber evidence="5">2.5.1.6</ecNumber>
    </recommendedName>
</protein>
<accession>A0A2H1CCK7</accession>
<dbReference type="AlphaFoldDB" id="A0A2H1CCK7"/>
<dbReference type="GO" id="GO:0006556">
    <property type="term" value="P:S-adenosylmethionine biosynthetic process"/>
    <property type="evidence" value="ECO:0007669"/>
    <property type="project" value="InterPro"/>
</dbReference>
<evidence type="ECO:0000256" key="11">
    <source>
        <dbReference type="ARBA" id="ARBA00022842"/>
    </source>
</evidence>
<gene>
    <name evidence="15" type="ORF">D915_004830</name>
</gene>
<comment type="caution">
    <text evidence="15">The sequence shown here is derived from an EMBL/GenBank/DDBJ whole genome shotgun (WGS) entry which is preliminary data.</text>
</comment>
<dbReference type="EC" id="2.5.1.6" evidence="5"/>
<keyword evidence="8" id="KW-0479">Metal-binding</keyword>
<keyword evidence="6" id="KW-0554">One-carbon metabolism</keyword>
<evidence type="ECO:0000256" key="9">
    <source>
        <dbReference type="ARBA" id="ARBA00022741"/>
    </source>
</evidence>
<feature type="domain" description="S-adenosylmethionine synthetase central" evidence="13">
    <location>
        <begin position="1"/>
        <end position="101"/>
    </location>
</feature>
<dbReference type="Pfam" id="PF02773">
    <property type="entry name" value="S-AdoMet_synt_C"/>
    <property type="match status" value="1"/>
</dbReference>
<evidence type="ECO:0000256" key="6">
    <source>
        <dbReference type="ARBA" id="ARBA00022563"/>
    </source>
</evidence>
<sequence length="142" mass="15307">MSLTVVLSQALSKRLAALRRDGTLPWAGPDSKPRVKVEYRQDGGACRPLRVQTIVGSAQHEANVNLENVRSGLMEHVVRALMPENLLDDLTKYHVNPAGRFVVGGPHESSGLIGLKIIADTHGGWGAHGVGAFSGQDYFKVD</sequence>
<dbReference type="PANTHER" id="PTHR11964">
    <property type="entry name" value="S-ADENOSYLMETHIONINE SYNTHETASE"/>
    <property type="match status" value="1"/>
</dbReference>
<dbReference type="Pfam" id="PF02772">
    <property type="entry name" value="S-AdoMet_synt_M"/>
    <property type="match status" value="1"/>
</dbReference>
<evidence type="ECO:0000259" key="13">
    <source>
        <dbReference type="Pfam" id="PF02772"/>
    </source>
</evidence>
<dbReference type="GO" id="GO:0005524">
    <property type="term" value="F:ATP binding"/>
    <property type="evidence" value="ECO:0007669"/>
    <property type="project" value="UniProtKB-KW"/>
</dbReference>
<evidence type="ECO:0000256" key="5">
    <source>
        <dbReference type="ARBA" id="ARBA00012828"/>
    </source>
</evidence>
<dbReference type="GO" id="GO:0004478">
    <property type="term" value="F:methionine adenosyltransferase activity"/>
    <property type="evidence" value="ECO:0007669"/>
    <property type="project" value="UniProtKB-EC"/>
</dbReference>
<dbReference type="InterPro" id="IPR022630">
    <property type="entry name" value="S-AdoMet_synt_C"/>
</dbReference>